<comment type="caution">
    <text evidence="1">The sequence shown here is derived from an EMBL/GenBank/DDBJ whole genome shotgun (WGS) entry which is preliminary data.</text>
</comment>
<dbReference type="Proteomes" id="UP000252479">
    <property type="component" value="Unassembled WGS sequence"/>
</dbReference>
<dbReference type="EMBL" id="QPGL01000001">
    <property type="protein sequence ID" value="RCS73169.1"/>
    <property type="molecule type" value="Genomic_DNA"/>
</dbReference>
<name>A0A368LMN6_9VIBR</name>
<protein>
    <recommendedName>
        <fullName evidence="3">Transcription factor zinc-finger domain-containing protein</fullName>
    </recommendedName>
</protein>
<dbReference type="RefSeq" id="WP_086963288.1">
    <property type="nucleotide sequence ID" value="NZ_AP018680.1"/>
</dbReference>
<dbReference type="GeneID" id="303188424"/>
<reference evidence="1 2" key="1">
    <citation type="journal article" date="2017" name="Elife">
        <title>Extensive horizontal gene transfer in cheese-associated bacteria.</title>
        <authorList>
            <person name="Bonham K.S."/>
            <person name="Wolfe B.E."/>
            <person name="Dutton R.J."/>
        </authorList>
    </citation>
    <scope>NUCLEOTIDE SEQUENCE [LARGE SCALE GENOMIC DNA]</scope>
    <source>
        <strain evidence="1 2">JB196</strain>
    </source>
</reference>
<gene>
    <name evidence="1" type="ORF">CIK83_05805</name>
</gene>
<proteinExistence type="predicted"/>
<evidence type="ECO:0008006" key="3">
    <source>
        <dbReference type="Google" id="ProtNLM"/>
    </source>
</evidence>
<sequence length="62" mass="7173">MENARGTCDWCKQFVVGELIKLEYIDGISHHACHQCHGFARIDVRQFNIAEQALRDKQSKLN</sequence>
<dbReference type="OrthoDB" id="5917768at2"/>
<organism evidence="1 2">
    <name type="scientific">Vibrio casei</name>
    <dbReference type="NCBI Taxonomy" id="673372"/>
    <lineage>
        <taxon>Bacteria</taxon>
        <taxon>Pseudomonadati</taxon>
        <taxon>Pseudomonadota</taxon>
        <taxon>Gammaproteobacteria</taxon>
        <taxon>Vibrionales</taxon>
        <taxon>Vibrionaceae</taxon>
        <taxon>Vibrio</taxon>
    </lineage>
</organism>
<accession>A0A368LMN6</accession>
<evidence type="ECO:0000313" key="1">
    <source>
        <dbReference type="EMBL" id="RCS73169.1"/>
    </source>
</evidence>
<keyword evidence="2" id="KW-1185">Reference proteome</keyword>
<evidence type="ECO:0000313" key="2">
    <source>
        <dbReference type="Proteomes" id="UP000252479"/>
    </source>
</evidence>
<dbReference type="AlphaFoldDB" id="A0A368LMN6"/>